<proteinExistence type="inferred from homology"/>
<evidence type="ECO:0000256" key="8">
    <source>
        <dbReference type="ARBA" id="ARBA00023136"/>
    </source>
</evidence>
<feature type="transmembrane region" description="Helical" evidence="9">
    <location>
        <begin position="176"/>
        <end position="196"/>
    </location>
</feature>
<evidence type="ECO:0000313" key="13">
    <source>
        <dbReference type="Proteomes" id="UP001157439"/>
    </source>
</evidence>
<dbReference type="RefSeq" id="WP_095496929.1">
    <property type="nucleotide sequence ID" value="NZ_BSPO01000002.1"/>
</dbReference>
<keyword evidence="7 9" id="KW-1133">Transmembrane helix</keyword>
<dbReference type="InterPro" id="IPR035952">
    <property type="entry name" value="Rhomboid-like_sf"/>
</dbReference>
<feature type="transmembrane region" description="Helical" evidence="9">
    <location>
        <begin position="202"/>
        <end position="220"/>
    </location>
</feature>
<name>A0AA37TN80_9GAMM</name>
<feature type="transmembrane region" description="Helical" evidence="9">
    <location>
        <begin position="250"/>
        <end position="272"/>
    </location>
</feature>
<evidence type="ECO:0000256" key="9">
    <source>
        <dbReference type="SAM" id="Phobius"/>
    </source>
</evidence>
<evidence type="ECO:0000256" key="5">
    <source>
        <dbReference type="ARBA" id="ARBA00022692"/>
    </source>
</evidence>
<gene>
    <name evidence="12" type="primary">glpG</name>
    <name evidence="12" type="ORF">GCM10007894_15100</name>
</gene>
<dbReference type="InterPro" id="IPR022732">
    <property type="entry name" value="Peptidase_S54_GlpG_N"/>
</dbReference>
<feature type="transmembrane region" description="Helical" evidence="9">
    <location>
        <begin position="227"/>
        <end position="244"/>
    </location>
</feature>
<dbReference type="InterPro" id="IPR038236">
    <property type="entry name" value="GlpG_N_sf"/>
</dbReference>
<dbReference type="Proteomes" id="UP001157439">
    <property type="component" value="Unassembled WGS sequence"/>
</dbReference>
<dbReference type="Gene3D" id="1.20.1540.10">
    <property type="entry name" value="Rhomboid-like"/>
    <property type="match status" value="1"/>
</dbReference>
<dbReference type="Pfam" id="PF12122">
    <property type="entry name" value="Rhomboid_N"/>
    <property type="match status" value="1"/>
</dbReference>
<evidence type="ECO:0000256" key="1">
    <source>
        <dbReference type="ARBA" id="ARBA00004141"/>
    </source>
</evidence>
<dbReference type="SUPFAM" id="SSF144091">
    <property type="entry name" value="Rhomboid-like"/>
    <property type="match status" value="1"/>
</dbReference>
<keyword evidence="8 9" id="KW-0472">Membrane</keyword>
<evidence type="ECO:0000256" key="2">
    <source>
        <dbReference type="ARBA" id="ARBA00009045"/>
    </source>
</evidence>
<dbReference type="GO" id="GO:0006508">
    <property type="term" value="P:proteolysis"/>
    <property type="evidence" value="ECO:0007669"/>
    <property type="project" value="UniProtKB-KW"/>
</dbReference>
<dbReference type="PANTHER" id="PTHR43731">
    <property type="entry name" value="RHOMBOID PROTEASE"/>
    <property type="match status" value="1"/>
</dbReference>
<evidence type="ECO:0000256" key="4">
    <source>
        <dbReference type="ARBA" id="ARBA00022519"/>
    </source>
</evidence>
<organism evidence="12 13">
    <name type="scientific">Paraferrimonas haliotis</name>
    <dbReference type="NCBI Taxonomy" id="2013866"/>
    <lineage>
        <taxon>Bacteria</taxon>
        <taxon>Pseudomonadati</taxon>
        <taxon>Pseudomonadota</taxon>
        <taxon>Gammaproteobacteria</taxon>
        <taxon>Alteromonadales</taxon>
        <taxon>Ferrimonadaceae</taxon>
        <taxon>Paraferrimonas</taxon>
    </lineage>
</organism>
<dbReference type="InterPro" id="IPR022764">
    <property type="entry name" value="Peptidase_S54_rhomboid_dom"/>
</dbReference>
<keyword evidence="6" id="KW-0378">Hydrolase</keyword>
<comment type="caution">
    <text evidence="12">The sequence shown here is derived from an EMBL/GenBank/DDBJ whole genome shotgun (WGS) entry which is preliminary data.</text>
</comment>
<keyword evidence="13" id="KW-1185">Reference proteome</keyword>
<dbReference type="InterPro" id="IPR050925">
    <property type="entry name" value="Rhomboid_protease_S54"/>
</dbReference>
<feature type="transmembrane region" description="Helical" evidence="9">
    <location>
        <begin position="143"/>
        <end position="164"/>
    </location>
</feature>
<feature type="domain" description="Peptidase S54 rhomboid" evidence="10">
    <location>
        <begin position="139"/>
        <end position="274"/>
    </location>
</feature>
<dbReference type="Pfam" id="PF01694">
    <property type="entry name" value="Rhomboid"/>
    <property type="match status" value="1"/>
</dbReference>
<evidence type="ECO:0000256" key="7">
    <source>
        <dbReference type="ARBA" id="ARBA00022989"/>
    </source>
</evidence>
<evidence type="ECO:0000259" key="10">
    <source>
        <dbReference type="Pfam" id="PF01694"/>
    </source>
</evidence>
<keyword evidence="12" id="KW-0645">Protease</keyword>
<feature type="domain" description="Peptidase S54 GlpG peptidase N-terminal" evidence="11">
    <location>
        <begin position="1"/>
        <end position="84"/>
    </location>
</feature>
<dbReference type="GO" id="GO:0004252">
    <property type="term" value="F:serine-type endopeptidase activity"/>
    <property type="evidence" value="ECO:0007669"/>
    <property type="project" value="InterPro"/>
</dbReference>
<dbReference type="AlphaFoldDB" id="A0AA37TN80"/>
<sequence>MIIVGELPNSRAAQALADYLKSQGVPARIRPAESGNFAIEIRDEADLERAQIEFERFLQSPNDPKYYAASWSDGDAKVRFNYQKGPSFFHQLKQGAGPLTLTILSICVAIYLLAVMGLAEAIYTPLFFFANLQQANFAEFWRWFTPVLLHFSIVHLAFNGLWWWMLGGQVEKNLGLSKLLLILLVAALLPNLLQYFMTGPNFGGLSGVVYALMGYCWIMGRRAPQSGLYLAPAYAGFMLFWLALGFMDVLGIPVANGAHLGGLLVGVGQAFIDSHRLNRGGES</sequence>
<evidence type="ECO:0000256" key="3">
    <source>
        <dbReference type="ARBA" id="ARBA00022475"/>
    </source>
</evidence>
<reference evidence="12 13" key="1">
    <citation type="journal article" date="2014" name="Int. J. Syst. Evol. Microbiol.">
        <title>Complete genome sequence of Corynebacterium casei LMG S-19264T (=DSM 44701T), isolated from a smear-ripened cheese.</title>
        <authorList>
            <consortium name="US DOE Joint Genome Institute (JGI-PGF)"/>
            <person name="Walter F."/>
            <person name="Albersmeier A."/>
            <person name="Kalinowski J."/>
            <person name="Ruckert C."/>
        </authorList>
    </citation>
    <scope>NUCLEOTIDE SEQUENCE [LARGE SCALE GENOMIC DNA]</scope>
    <source>
        <strain evidence="12 13">NBRC 112785</strain>
    </source>
</reference>
<accession>A0AA37TN80</accession>
<keyword evidence="4" id="KW-0997">Cell inner membrane</keyword>
<dbReference type="PANTHER" id="PTHR43731:SF14">
    <property type="entry name" value="PRESENILIN-ASSOCIATED RHOMBOID-LIKE PROTEIN, MITOCHONDRIAL"/>
    <property type="match status" value="1"/>
</dbReference>
<dbReference type="NCBIfam" id="TIGR04239">
    <property type="entry name" value="rhombo_GlpG"/>
    <property type="match status" value="1"/>
</dbReference>
<dbReference type="GO" id="GO:0016020">
    <property type="term" value="C:membrane"/>
    <property type="evidence" value="ECO:0007669"/>
    <property type="project" value="UniProtKB-SubCell"/>
</dbReference>
<dbReference type="EMBL" id="BSPO01000002">
    <property type="protein sequence ID" value="GLS83533.1"/>
    <property type="molecule type" value="Genomic_DNA"/>
</dbReference>
<comment type="similarity">
    <text evidence="2">Belongs to the peptidase S54 family.</text>
</comment>
<dbReference type="Gene3D" id="3.30.70.2350">
    <property type="match status" value="1"/>
</dbReference>
<dbReference type="InterPro" id="IPR023662">
    <property type="entry name" value="Rhomboid_protease_GlpG"/>
</dbReference>
<comment type="subcellular location">
    <subcellularLocation>
        <location evidence="1">Membrane</location>
        <topology evidence="1">Multi-pass membrane protein</topology>
    </subcellularLocation>
</comment>
<keyword evidence="5 9" id="KW-0812">Transmembrane</keyword>
<keyword evidence="3" id="KW-1003">Cell membrane</keyword>
<evidence type="ECO:0000256" key="6">
    <source>
        <dbReference type="ARBA" id="ARBA00022801"/>
    </source>
</evidence>
<protein>
    <submittedName>
        <fullName evidence="12">Rhomboid family intramembrane serine protease GlpG</fullName>
    </submittedName>
</protein>
<evidence type="ECO:0000259" key="11">
    <source>
        <dbReference type="Pfam" id="PF12122"/>
    </source>
</evidence>
<feature type="transmembrane region" description="Helical" evidence="9">
    <location>
        <begin position="99"/>
        <end position="123"/>
    </location>
</feature>
<evidence type="ECO:0000313" key="12">
    <source>
        <dbReference type="EMBL" id="GLS83533.1"/>
    </source>
</evidence>